<dbReference type="AlphaFoldDB" id="A0A2A3TYT8"/>
<evidence type="ECO:0000313" key="2">
    <source>
        <dbReference type="EMBL" id="PBQ23868.1"/>
    </source>
</evidence>
<dbReference type="RefSeq" id="WP_096110092.1">
    <property type="nucleotide sequence ID" value="NZ_JBDGND010000045.1"/>
</dbReference>
<feature type="domain" description="Helix-turn-helix" evidence="1">
    <location>
        <begin position="15"/>
        <end position="63"/>
    </location>
</feature>
<reference evidence="2 3" key="1">
    <citation type="submission" date="2017-09" db="EMBL/GenBank/DDBJ databases">
        <title>Genome sequence of Lactobacillus brevis D7.</title>
        <authorList>
            <person name="Kwon M.-S."/>
            <person name="Lim S.K."/>
            <person name="Choi H.-J."/>
        </authorList>
    </citation>
    <scope>NUCLEOTIDE SEQUENCE [LARGE SCALE GENOMIC DNA]</scope>
    <source>
        <strain evidence="2 3">D7</strain>
    </source>
</reference>
<accession>A0A2A3TYT8</accession>
<dbReference type="EMBL" id="NVYO01000001">
    <property type="protein sequence ID" value="PBQ23868.1"/>
    <property type="molecule type" value="Genomic_DNA"/>
</dbReference>
<evidence type="ECO:0000313" key="3">
    <source>
        <dbReference type="Proteomes" id="UP000217918"/>
    </source>
</evidence>
<gene>
    <name evidence="2" type="ORF">CNR29_07495</name>
</gene>
<comment type="caution">
    <text evidence="2">The sequence shown here is derived from an EMBL/GenBank/DDBJ whole genome shotgun (WGS) entry which is preliminary data.</text>
</comment>
<dbReference type="Proteomes" id="UP000217918">
    <property type="component" value="Unassembled WGS sequence"/>
</dbReference>
<protein>
    <recommendedName>
        <fullName evidence="1">Helix-turn-helix domain-containing protein</fullName>
    </recommendedName>
</protein>
<organism evidence="2 3">
    <name type="scientific">Levilactobacillus brevis</name>
    <name type="common">Lactobacillus brevis</name>
    <dbReference type="NCBI Taxonomy" id="1580"/>
    <lineage>
        <taxon>Bacteria</taxon>
        <taxon>Bacillati</taxon>
        <taxon>Bacillota</taxon>
        <taxon>Bacilli</taxon>
        <taxon>Lactobacillales</taxon>
        <taxon>Lactobacillaceae</taxon>
        <taxon>Levilactobacillus</taxon>
    </lineage>
</organism>
<sequence length="87" mass="9873">MVKTVVLKRTVDADVYTIPQAAKKLKISPNKVRALIGLGKLNCLQLGQLSIPKFEVERFMHENLSVDLRPAIDEWIEENRKRKSATA</sequence>
<dbReference type="InterPro" id="IPR041657">
    <property type="entry name" value="HTH_17"/>
</dbReference>
<proteinExistence type="predicted"/>
<dbReference type="Pfam" id="PF12728">
    <property type="entry name" value="HTH_17"/>
    <property type="match status" value="1"/>
</dbReference>
<evidence type="ECO:0000259" key="1">
    <source>
        <dbReference type="Pfam" id="PF12728"/>
    </source>
</evidence>
<name>A0A2A3TYT8_LEVBR</name>